<comment type="caution">
    <text evidence="2">The sequence shown here is derived from an EMBL/GenBank/DDBJ whole genome shotgun (WGS) entry which is preliminary data.</text>
</comment>
<evidence type="ECO:0000313" key="3">
    <source>
        <dbReference type="Proteomes" id="UP000325684"/>
    </source>
</evidence>
<evidence type="ECO:0000313" key="2">
    <source>
        <dbReference type="EMBL" id="KAB0266291.1"/>
    </source>
</evidence>
<organism evidence="2 3">
    <name type="scientific">Microvirga brassicacearum</name>
    <dbReference type="NCBI Taxonomy" id="2580413"/>
    <lineage>
        <taxon>Bacteria</taxon>
        <taxon>Pseudomonadati</taxon>
        <taxon>Pseudomonadota</taxon>
        <taxon>Alphaproteobacteria</taxon>
        <taxon>Hyphomicrobiales</taxon>
        <taxon>Methylobacteriaceae</taxon>
        <taxon>Microvirga</taxon>
    </lineage>
</organism>
<sequence length="73" mass="7575">MAKHAKTRTPSDADLRSNPLIGGSKGTTMAAASPDELDAVKGVNTVEGDLENDTNPQGGVDKATSRSGRRQHS</sequence>
<proteinExistence type="predicted"/>
<dbReference type="AlphaFoldDB" id="A0A5N3P9F5"/>
<dbReference type="Proteomes" id="UP000325684">
    <property type="component" value="Unassembled WGS sequence"/>
</dbReference>
<name>A0A5N3P9F5_9HYPH</name>
<reference evidence="2 3" key="1">
    <citation type="journal article" date="2019" name="Microorganisms">
        <title>Genome Insights into the Novel Species Microvirga brassicacearum, a Rapeseed Endophyte with Biotechnological Potential.</title>
        <authorList>
            <person name="Jimenez-Gomez A."/>
            <person name="Saati-Santamaria Z."/>
            <person name="Igual J.M."/>
            <person name="Rivas R."/>
            <person name="Mateos P.F."/>
            <person name="Garcia-Fraile P."/>
        </authorList>
    </citation>
    <scope>NUCLEOTIDE SEQUENCE [LARGE SCALE GENOMIC DNA]</scope>
    <source>
        <strain evidence="2 3">CDVBN77</strain>
    </source>
</reference>
<dbReference type="EMBL" id="VCMV01000022">
    <property type="protein sequence ID" value="KAB0266291.1"/>
    <property type="molecule type" value="Genomic_DNA"/>
</dbReference>
<dbReference type="RefSeq" id="WP_150945659.1">
    <property type="nucleotide sequence ID" value="NZ_VCMV01000022.1"/>
</dbReference>
<feature type="region of interest" description="Disordered" evidence="1">
    <location>
        <begin position="1"/>
        <end position="73"/>
    </location>
</feature>
<accession>A0A5N3P9F5</accession>
<protein>
    <submittedName>
        <fullName evidence="2">Uncharacterized protein</fullName>
    </submittedName>
</protein>
<gene>
    <name evidence="2" type="ORF">FEZ63_14505</name>
</gene>
<keyword evidence="3" id="KW-1185">Reference proteome</keyword>
<evidence type="ECO:0000256" key="1">
    <source>
        <dbReference type="SAM" id="MobiDB-lite"/>
    </source>
</evidence>
<dbReference type="OrthoDB" id="7210750at2"/>